<proteinExistence type="inferred from homology"/>
<evidence type="ECO:0000313" key="7">
    <source>
        <dbReference type="EMBL" id="KAF9887482.1"/>
    </source>
</evidence>
<comment type="function">
    <text evidence="3">Regulates mitochondrial small subunit maturation by controlling 15S rRNA 5'-end processing. Localizes to the 5' precursor of the 15S rRNA in a position that is subsequently occupied by mS47 in the mature yeast mtSSU. Uses structure and sequence-specific RNA recognition, binding to a single-stranded region of the precursor and specifically recognizing bases -6 to -1. The exchange of Ccm1 for mS47 is coupled to the irreversible removal of precursor rRNA that is accompanied by conformational changes of the mitoribosomal proteins uS5m and mS26. These conformational changes signal completion of 5'-end rRNA processing through protection of the mature 5'-end of the 15S rRNA and stabilization of mS47. The removal of the 5' precursor together with the dissociation of Ccm1 may be catalyzed by the 5'-3' exoribonuclease Pet127. Involved in the specific removal of group I introns in mitochondrial encoded transcripts.</text>
</comment>
<dbReference type="AlphaFoldDB" id="A0AAD4CJL1"/>
<feature type="compositionally biased region" description="Basic and acidic residues" evidence="6">
    <location>
        <begin position="769"/>
        <end position="780"/>
    </location>
</feature>
<feature type="repeat" description="PPR" evidence="5">
    <location>
        <begin position="711"/>
        <end position="745"/>
    </location>
</feature>
<dbReference type="EMBL" id="VCAU01000061">
    <property type="protein sequence ID" value="KAF9887482.1"/>
    <property type="molecule type" value="Genomic_DNA"/>
</dbReference>
<dbReference type="Pfam" id="PF13812">
    <property type="entry name" value="PPR_3"/>
    <property type="match status" value="1"/>
</dbReference>
<dbReference type="InterPro" id="IPR011990">
    <property type="entry name" value="TPR-like_helical_dom_sf"/>
</dbReference>
<dbReference type="Proteomes" id="UP001194746">
    <property type="component" value="Unassembled WGS sequence"/>
</dbReference>
<reference evidence="7" key="2">
    <citation type="submission" date="2020-02" db="EMBL/GenBank/DDBJ databases">
        <authorList>
            <person name="Gilchrist C.L.M."/>
            <person name="Chooi Y.-H."/>
        </authorList>
    </citation>
    <scope>NUCLEOTIDE SEQUENCE</scope>
    <source>
        <strain evidence="7">MST-FP2251</strain>
    </source>
</reference>
<accession>A0AAD4CJL1</accession>
<comment type="similarity">
    <text evidence="1">Belongs to the CCM1 family.</text>
</comment>
<evidence type="ECO:0000313" key="8">
    <source>
        <dbReference type="Proteomes" id="UP001194746"/>
    </source>
</evidence>
<comment type="caution">
    <text evidence="7">The sequence shown here is derived from an EMBL/GenBank/DDBJ whole genome shotgun (WGS) entry which is preliminary data.</text>
</comment>
<name>A0AAD4CJL1_ASPNN</name>
<keyword evidence="2" id="KW-0677">Repeat</keyword>
<evidence type="ECO:0008006" key="9">
    <source>
        <dbReference type="Google" id="ProtNLM"/>
    </source>
</evidence>
<evidence type="ECO:0000256" key="1">
    <source>
        <dbReference type="ARBA" id="ARBA00006192"/>
    </source>
</evidence>
<feature type="region of interest" description="Disordered" evidence="6">
    <location>
        <begin position="769"/>
        <end position="803"/>
    </location>
</feature>
<organism evidence="7 8">
    <name type="scientific">Aspergillus nanangensis</name>
    <dbReference type="NCBI Taxonomy" id="2582783"/>
    <lineage>
        <taxon>Eukaryota</taxon>
        <taxon>Fungi</taxon>
        <taxon>Dikarya</taxon>
        <taxon>Ascomycota</taxon>
        <taxon>Pezizomycotina</taxon>
        <taxon>Eurotiomycetes</taxon>
        <taxon>Eurotiomycetidae</taxon>
        <taxon>Eurotiales</taxon>
        <taxon>Aspergillaceae</taxon>
        <taxon>Aspergillus</taxon>
        <taxon>Aspergillus subgen. Circumdati</taxon>
    </lineage>
</organism>
<evidence type="ECO:0000256" key="4">
    <source>
        <dbReference type="ARBA" id="ARBA00044511"/>
    </source>
</evidence>
<protein>
    <recommendedName>
        <fullName evidence="9">Pentatricopeptide repeat protein</fullName>
    </recommendedName>
</protein>
<feature type="compositionally biased region" description="Low complexity" evidence="6">
    <location>
        <begin position="76"/>
        <end position="93"/>
    </location>
</feature>
<evidence type="ECO:0000256" key="2">
    <source>
        <dbReference type="ARBA" id="ARBA00022737"/>
    </source>
</evidence>
<keyword evidence="8" id="KW-1185">Reference proteome</keyword>
<feature type="region of interest" description="Disordered" evidence="6">
    <location>
        <begin position="73"/>
        <end position="121"/>
    </location>
</feature>
<dbReference type="PANTHER" id="PTHR47447">
    <property type="entry name" value="OS03G0856100 PROTEIN"/>
    <property type="match status" value="1"/>
</dbReference>
<sequence>MSLCPHHLLRSRFSAGLPSSVPQRSLRWGHWYRHHALNTTAARCIAHEASNSKAAPPGDISYINNDLNSSGVSPDAISNSHSSTSIAPSPSESQDADAQVPQLPLPHDPSAPTQPNDAPSFRRIRKGAPVLSLSGENTPAKRGVRPRIVYNKLTVVNGETTNKQRLVSPESLDLEKSIRAQSLFYNGSEVRQWRAGCTELYRAKFYKRDVKDDLVLSKLDIEDQWLLEKINTDCMGVFREAWEGLDKAAKAAHWKRLSLWLLQHSPEKALEFLLVTSQNTDKPVFIMVADSLIYLDAFHSPLLKRWERAGYTYNSVIETCLDPDHWPVLFLPQKAVRFYVKKVRQESVYRAYELAHHRYAHLIAETYLCFMRRFTEFGDVDTALEVLQRLQRLRQHDFSLNSEGIKRHCCKLLMHDSVIDSPSGRNFRILPKLLELGVRPDRDMMNVVLSNAFKTGDPQLGQDMLNFMKGQDLEPDSYTYLTLLSDAVSRGDRERVESLIHEINPRPDLRRNPWIASKIFHAHFLYTAKHADPDVDSNAIFYSMLDMYNQYYDLTPLKELSILPFEYTPSSEGENTPPSTIALYLMIATYLRCQKRLAHTQRVYSRFRSLVLDGHETVSSLAVTDHTYNEFLIAFRHDPRGLRPAVRLVEDMLQSAAGPEPDTQSQDTGVVGVKPTVRTWTLLLSAFVYNRQPLAAEKVQEMMAKHGVEYNMVSWNTIINGYANAQNIPEVANTIKAMEDEGFSIDAYTMKSLRYLRDPERLWVAIEELDKPSEPDHENASDMSESGLAEVDEAADNEQLLDQGLQRLQERMAPRI</sequence>
<dbReference type="Gene3D" id="1.25.40.10">
    <property type="entry name" value="Tetratricopeptide repeat domain"/>
    <property type="match status" value="2"/>
</dbReference>
<reference evidence="7" key="1">
    <citation type="journal article" date="2019" name="Beilstein J. Org. Chem.">
        <title>Nanangenines: drimane sesquiterpenoids as the dominant metabolite cohort of a novel Australian fungus, Aspergillus nanangensis.</title>
        <authorList>
            <person name="Lacey H.J."/>
            <person name="Gilchrist C.L.M."/>
            <person name="Crombie A."/>
            <person name="Kalaitzis J.A."/>
            <person name="Vuong D."/>
            <person name="Rutledge P.J."/>
            <person name="Turner P."/>
            <person name="Pitt J.I."/>
            <person name="Lacey E."/>
            <person name="Chooi Y.H."/>
            <person name="Piggott A.M."/>
        </authorList>
    </citation>
    <scope>NUCLEOTIDE SEQUENCE</scope>
    <source>
        <strain evidence="7">MST-FP2251</strain>
    </source>
</reference>
<dbReference type="PANTHER" id="PTHR47447:SF23">
    <property type="entry name" value="PENTACOTRIPEPTIDE-REPEAT REGION OF PRORP DOMAIN-CONTAINING PROTEIN"/>
    <property type="match status" value="1"/>
</dbReference>
<evidence type="ECO:0000256" key="5">
    <source>
        <dbReference type="PROSITE-ProRule" id="PRU00708"/>
    </source>
</evidence>
<dbReference type="NCBIfam" id="TIGR00756">
    <property type="entry name" value="PPR"/>
    <property type="match status" value="1"/>
</dbReference>
<comment type="subunit">
    <text evidence="4">Binds to mitochondrial small subunit 15S rRNA.</text>
</comment>
<evidence type="ECO:0000256" key="3">
    <source>
        <dbReference type="ARBA" id="ARBA00044493"/>
    </source>
</evidence>
<gene>
    <name evidence="7" type="ORF">FE257_010199</name>
</gene>
<evidence type="ECO:0000256" key="6">
    <source>
        <dbReference type="SAM" id="MobiDB-lite"/>
    </source>
</evidence>
<dbReference type="PROSITE" id="PS51375">
    <property type="entry name" value="PPR"/>
    <property type="match status" value="1"/>
</dbReference>
<dbReference type="InterPro" id="IPR002885">
    <property type="entry name" value="PPR_rpt"/>
</dbReference>